<gene>
    <name evidence="14" type="primary">LOC106742021</name>
</gene>
<dbReference type="PANTHER" id="PTHR42923:SF3">
    <property type="entry name" value="PROTOPORPHYRINOGEN OXIDASE"/>
    <property type="match status" value="1"/>
</dbReference>
<sequence length="478" mass="52539">MTVVLGGGISGLSAAYYAANEARLASVTLLEASDRVGGWIRSRRSPSGAIFEQGPRTVRPHGPAGMNTLDMIDDLQLTHKLIRINASHPIAQNRLIYSEQALHMLPMSLKGLFKTISLLDRPLVNCLWTDLKAPKVSKEDESIYSFVQRRLGRDIADRLISPIICGVCAGDARQISVNFMMKSLFEAEQKHGSIVKGFLAKKLKKVFSRSKSKETKEARAINDATMGRVVQLEKLAIWSLEGGLEQLPLALADNLEKRGVTMETGTKCERLTFKADRVELSASGDVREYSRVISSLPAKSLAELLQEQHPELSAELRAIPSVTVAVVNLEYPGDVLPLQAFGFLIPPEENLPLLGVIFDSCMVPKESATSTVLTIMMGGAWFEKHFGPNPTEERLLKTAVDGVKDILYITEEPVAHHVAVLRDCIPQHVVGHVQRVKRIHDYISTHNIPLALCGSSYEGVGINDVILSAKQAVRDVKQ</sequence>
<evidence type="ECO:0000313" key="13">
    <source>
        <dbReference type="Proteomes" id="UP000515204"/>
    </source>
</evidence>
<keyword evidence="7 11" id="KW-0560">Oxidoreductase</keyword>
<dbReference type="InterPro" id="IPR050464">
    <property type="entry name" value="Zeta_carotene_desat/Oxidored"/>
</dbReference>
<dbReference type="PANTHER" id="PTHR42923">
    <property type="entry name" value="PROTOPORPHYRINOGEN OXIDASE"/>
    <property type="match status" value="1"/>
</dbReference>
<dbReference type="AlphaFoldDB" id="A0A6P3WVA6"/>
<evidence type="ECO:0000256" key="3">
    <source>
        <dbReference type="ARBA" id="ARBA00010551"/>
    </source>
</evidence>
<dbReference type="FunFam" id="3.50.50.60:FF:000193">
    <property type="entry name" value="Protoporphyrinogen oxidase"/>
    <property type="match status" value="1"/>
</dbReference>
<dbReference type="SUPFAM" id="SSF54373">
    <property type="entry name" value="FAD-linked reductases, C-terminal domain"/>
    <property type="match status" value="1"/>
</dbReference>
<dbReference type="GO" id="GO:0005743">
    <property type="term" value="C:mitochondrial inner membrane"/>
    <property type="evidence" value="ECO:0007669"/>
    <property type="project" value="UniProtKB-SubCell"/>
</dbReference>
<accession>A0A6P3WVA6</accession>
<evidence type="ECO:0000256" key="2">
    <source>
        <dbReference type="ARBA" id="ARBA00005073"/>
    </source>
</evidence>
<evidence type="ECO:0000256" key="1">
    <source>
        <dbReference type="ARBA" id="ARBA00002600"/>
    </source>
</evidence>
<comment type="function">
    <text evidence="1 11">Catalyzes the 6-electron oxidation of protoporphyrinogen-IX to form protoporphyrin-IX.</text>
</comment>
<evidence type="ECO:0000313" key="14">
    <source>
        <dbReference type="RefSeq" id="XP_014470083.1"/>
    </source>
</evidence>
<name>A0A6P3WVA6_DINQU</name>
<evidence type="ECO:0000256" key="8">
    <source>
        <dbReference type="ARBA" id="ARBA00023133"/>
    </source>
</evidence>
<dbReference type="UniPathway" id="UPA00251">
    <property type="reaction ID" value="UER00324"/>
</dbReference>
<dbReference type="RefSeq" id="XP_014470083.1">
    <property type="nucleotide sequence ID" value="XM_014614597.1"/>
</dbReference>
<comment type="cofactor">
    <cofactor evidence="11">
        <name>FAD</name>
        <dbReference type="ChEBI" id="CHEBI:57692"/>
    </cofactor>
    <text evidence="11">Binds 1 FAD per subunit.</text>
</comment>
<dbReference type="InterPro" id="IPR036188">
    <property type="entry name" value="FAD/NAD-bd_sf"/>
</dbReference>
<protein>
    <recommendedName>
        <fullName evidence="4 11">Protoporphyrinogen oxidase</fullName>
        <ecNumber evidence="4 11">1.3.3.4</ecNumber>
    </recommendedName>
</protein>
<keyword evidence="5 11" id="KW-0285">Flavoprotein</keyword>
<evidence type="ECO:0000256" key="7">
    <source>
        <dbReference type="ARBA" id="ARBA00023002"/>
    </source>
</evidence>
<keyword evidence="13" id="KW-1185">Reference proteome</keyword>
<proteinExistence type="inferred from homology"/>
<evidence type="ECO:0000256" key="4">
    <source>
        <dbReference type="ARBA" id="ARBA00012867"/>
    </source>
</evidence>
<evidence type="ECO:0000259" key="12">
    <source>
        <dbReference type="Pfam" id="PF01593"/>
    </source>
</evidence>
<dbReference type="Pfam" id="PF01593">
    <property type="entry name" value="Amino_oxidase"/>
    <property type="match status" value="1"/>
</dbReference>
<comment type="similarity">
    <text evidence="3 11">Belongs to the protoporphyrinogen/coproporphyrinogen oxidase family. Protoporphyrinogen oxidase subfamily.</text>
</comment>
<evidence type="ECO:0000256" key="9">
    <source>
        <dbReference type="ARBA" id="ARBA00023244"/>
    </source>
</evidence>
<dbReference type="EC" id="1.3.3.4" evidence="4 11"/>
<comment type="subcellular location">
    <subcellularLocation>
        <location evidence="11">Mitochondrion inner membrane</location>
    </subcellularLocation>
</comment>
<keyword evidence="6 11" id="KW-0274">FAD</keyword>
<dbReference type="GeneID" id="106742021"/>
<dbReference type="OrthoDB" id="419752at2759"/>
<dbReference type="InterPro" id="IPR004572">
    <property type="entry name" value="Protoporphyrinogen_oxidase"/>
</dbReference>
<dbReference type="Gene3D" id="3.50.50.60">
    <property type="entry name" value="FAD/NAD(P)-binding domain"/>
    <property type="match status" value="1"/>
</dbReference>
<feature type="domain" description="Amine oxidase" evidence="12">
    <location>
        <begin position="9"/>
        <end position="476"/>
    </location>
</feature>
<keyword evidence="8 11" id="KW-0350">Heme biosynthesis</keyword>
<comment type="catalytic activity">
    <reaction evidence="10 11">
        <text>protoporphyrinogen IX + 3 O2 = protoporphyrin IX + 3 H2O2</text>
        <dbReference type="Rhea" id="RHEA:25576"/>
        <dbReference type="ChEBI" id="CHEBI:15379"/>
        <dbReference type="ChEBI" id="CHEBI:16240"/>
        <dbReference type="ChEBI" id="CHEBI:57306"/>
        <dbReference type="ChEBI" id="CHEBI:57307"/>
        <dbReference type="EC" id="1.3.3.4"/>
    </reaction>
</comment>
<dbReference type="Proteomes" id="UP000515204">
    <property type="component" value="Unplaced"/>
</dbReference>
<keyword evidence="9 11" id="KW-0627">Porphyrin biosynthesis</keyword>
<reference evidence="14" key="1">
    <citation type="submission" date="2025-08" db="UniProtKB">
        <authorList>
            <consortium name="RefSeq"/>
        </authorList>
    </citation>
    <scope>IDENTIFICATION</scope>
</reference>
<dbReference type="SUPFAM" id="SSF51905">
    <property type="entry name" value="FAD/NAD(P)-binding domain"/>
    <property type="match status" value="1"/>
</dbReference>
<dbReference type="NCBIfam" id="TIGR00562">
    <property type="entry name" value="proto_IX_ox"/>
    <property type="match status" value="1"/>
</dbReference>
<evidence type="ECO:0000256" key="10">
    <source>
        <dbReference type="ARBA" id="ARBA00047554"/>
    </source>
</evidence>
<evidence type="ECO:0000256" key="6">
    <source>
        <dbReference type="ARBA" id="ARBA00022827"/>
    </source>
</evidence>
<organism evidence="13 14">
    <name type="scientific">Dinoponera quadriceps</name>
    <name type="common">South American ant</name>
    <dbReference type="NCBI Taxonomy" id="609295"/>
    <lineage>
        <taxon>Eukaryota</taxon>
        <taxon>Metazoa</taxon>
        <taxon>Ecdysozoa</taxon>
        <taxon>Arthropoda</taxon>
        <taxon>Hexapoda</taxon>
        <taxon>Insecta</taxon>
        <taxon>Pterygota</taxon>
        <taxon>Neoptera</taxon>
        <taxon>Endopterygota</taxon>
        <taxon>Hymenoptera</taxon>
        <taxon>Apocrita</taxon>
        <taxon>Aculeata</taxon>
        <taxon>Formicoidea</taxon>
        <taxon>Formicidae</taxon>
        <taxon>Ponerinae</taxon>
        <taxon>Ponerini</taxon>
        <taxon>Dinoponera</taxon>
    </lineage>
</organism>
<evidence type="ECO:0000256" key="5">
    <source>
        <dbReference type="ARBA" id="ARBA00022630"/>
    </source>
</evidence>
<dbReference type="InterPro" id="IPR002937">
    <property type="entry name" value="Amino_oxidase"/>
</dbReference>
<dbReference type="GO" id="GO:0004729">
    <property type="term" value="F:oxygen-dependent protoporphyrinogen oxidase activity"/>
    <property type="evidence" value="ECO:0007669"/>
    <property type="project" value="UniProtKB-UniRule"/>
</dbReference>
<comment type="pathway">
    <text evidence="2 11">Porphyrin-containing compound metabolism; protoporphyrin-IX biosynthesis; protoporphyrin-IX from protoporphyrinogen-IX: step 1/1.</text>
</comment>
<dbReference type="GO" id="GO:0006782">
    <property type="term" value="P:protoporphyrinogen IX biosynthetic process"/>
    <property type="evidence" value="ECO:0007669"/>
    <property type="project" value="UniProtKB-UniRule"/>
</dbReference>
<evidence type="ECO:0000256" key="11">
    <source>
        <dbReference type="RuleBase" id="RU367069"/>
    </source>
</evidence>